<dbReference type="Gene3D" id="3.40.50.300">
    <property type="entry name" value="P-loop containing nucleotide triphosphate hydrolases"/>
    <property type="match status" value="1"/>
</dbReference>
<feature type="coiled-coil region" evidence="1">
    <location>
        <begin position="697"/>
        <end position="724"/>
    </location>
</feature>
<dbReference type="RefSeq" id="WP_085545664.1">
    <property type="nucleotide sequence ID" value="NZ_FXBB01000052.1"/>
</dbReference>
<dbReference type="InterPro" id="IPR045063">
    <property type="entry name" value="Dynamin_N"/>
</dbReference>
<evidence type="ECO:0000313" key="4">
    <source>
        <dbReference type="Proteomes" id="UP000193355"/>
    </source>
</evidence>
<proteinExistence type="predicted"/>
<organism evidence="3 4">
    <name type="scientific">Dethiosulfovibrio salsuginis</name>
    <dbReference type="NCBI Taxonomy" id="561720"/>
    <lineage>
        <taxon>Bacteria</taxon>
        <taxon>Thermotogati</taxon>
        <taxon>Synergistota</taxon>
        <taxon>Synergistia</taxon>
        <taxon>Synergistales</taxon>
        <taxon>Dethiosulfovibrionaceae</taxon>
        <taxon>Dethiosulfovibrio</taxon>
    </lineage>
</organism>
<dbReference type="InterPro" id="IPR027417">
    <property type="entry name" value="P-loop_NTPase"/>
</dbReference>
<dbReference type="OrthoDB" id="9816479at2"/>
<reference evidence="4" key="1">
    <citation type="submission" date="2017-04" db="EMBL/GenBank/DDBJ databases">
        <authorList>
            <person name="Varghese N."/>
            <person name="Submissions S."/>
        </authorList>
    </citation>
    <scope>NUCLEOTIDE SEQUENCE [LARGE SCALE GENOMIC DNA]</scope>
    <source>
        <strain evidence="4">USBA 82</strain>
    </source>
</reference>
<dbReference type="PANTHER" id="PTHR36681">
    <property type="entry name" value="NUCLEAR GTPASE, GERMINAL CENTER-ASSOCIATED, TANDEM DUPLICATE 3"/>
    <property type="match status" value="1"/>
</dbReference>
<gene>
    <name evidence="3" type="ORF">SAMN06275492_1529</name>
</gene>
<keyword evidence="1" id="KW-0175">Coiled coil</keyword>
<dbReference type="EMBL" id="FXBB01000052">
    <property type="protein sequence ID" value="SMG50307.1"/>
    <property type="molecule type" value="Genomic_DNA"/>
</dbReference>
<evidence type="ECO:0000259" key="2">
    <source>
        <dbReference type="Pfam" id="PF00350"/>
    </source>
</evidence>
<dbReference type="Proteomes" id="UP000193355">
    <property type="component" value="Unassembled WGS sequence"/>
</dbReference>
<evidence type="ECO:0000256" key="1">
    <source>
        <dbReference type="SAM" id="Coils"/>
    </source>
</evidence>
<name>A0A1X7L9T2_9BACT</name>
<dbReference type="SUPFAM" id="SSF52540">
    <property type="entry name" value="P-loop containing nucleoside triphosphate hydrolases"/>
    <property type="match status" value="1"/>
</dbReference>
<dbReference type="AlphaFoldDB" id="A0A1X7L9T2"/>
<sequence length="732" mass="82663">MDRIELSKNVSGLISELSPYRSFVEQELTKIESLTEDLHSDIEQAAKEGRKLRIGVVGQVKSGKSSFLNALIFGGTGILPKAATPMTAALTVIEHAPNIKATIEFYTKEDWDTIEKAARDWDIQAKDIEKRMLEAPSSPFGSKDAPVTKEQIKAAIDREIPDDIKASKELVDMAQRSNIDLKAHLGQKEELIGLSSLEDLMGKLQEYVGSNGRFTPIVRNTTISSNVPEMEGIEIVDTPGINDPVISRGRLTKKRIGECDVVFVLSQCSQFIDSVDLELLVQNLPAKGISKIILIGSQVDATLIGEKQKHSSLPKLMKGVVSGLEKRVEDLLENLIKKSRNEEEREILMNIKANPPVFVSSMAYAMSVHFDYMDEEEAHFLQLYNNLYPDKYSFDRTLLEDFSNISRTRAILEEVKSEKDEILANRLMDIEKGASVAFTSNLNNLIEKTEIMYKKIKTNDIATLEKQSMEITNRLKRGRNHIENAFDDAITGLNKKMEILKTEIKEISLEYKKIETKENTRTEEYKVNALKWWNPFSWWNSSKTEQREIVSRYANIHDAVEQVECFAITTEKRIKEEMANIIDLPKMQNSINNGVIKLFDMSDTSFDPDDILFPLKKTINSISIPSIDFGDNDYGGKISSQFSGDKVEDSNIDSLIKAQKNAIAEVLGDMSSAVESKAEEISSTLKKHRDSFLENILANIEKDLEETRRALQEKNKTLEAIENISNIVRTYI</sequence>
<dbReference type="STRING" id="561720.SAMN06275492_1529"/>
<feature type="domain" description="Dynamin N-terminal" evidence="2">
    <location>
        <begin position="54"/>
        <end position="294"/>
    </location>
</feature>
<keyword evidence="4" id="KW-1185">Reference proteome</keyword>
<protein>
    <submittedName>
        <fullName evidence="3">Dynamin family protein</fullName>
    </submittedName>
</protein>
<feature type="coiled-coil region" evidence="1">
    <location>
        <begin position="490"/>
        <end position="517"/>
    </location>
</feature>
<evidence type="ECO:0000313" key="3">
    <source>
        <dbReference type="EMBL" id="SMG50307.1"/>
    </source>
</evidence>
<accession>A0A1X7L9T2</accession>
<dbReference type="Pfam" id="PF00350">
    <property type="entry name" value="Dynamin_N"/>
    <property type="match status" value="1"/>
</dbReference>
<dbReference type="PANTHER" id="PTHR36681:SF3">
    <property type="entry name" value="NUCLEAR GTPASE, GERMINAL CENTER-ASSOCIATED, TANDEM DUPLICATE 3"/>
    <property type="match status" value="1"/>
</dbReference>